<accession>A0ABZ2LUY8</accession>
<keyword evidence="1" id="KW-1133">Transmembrane helix</keyword>
<feature type="transmembrane region" description="Helical" evidence="1">
    <location>
        <begin position="153"/>
        <end position="177"/>
    </location>
</feature>
<feature type="transmembrane region" description="Helical" evidence="1">
    <location>
        <begin position="73"/>
        <end position="94"/>
    </location>
</feature>
<sequence>MIPAAFQGRRILQHLNVAAVGFALSSLVGSVLANLFHGHHAVVELGLVVPTLLVGSLWAWLLRWKRLVGPVRIGWILSVPLAMLNSGLACAIAVEQGEHWGLFLLKFFLGATIGVLVWGPTLIATLLCFGLPIAWAQALAQKGLAGEERGERIVGATCLALSVGGFLMSFGSAALHAQGGGGISRMAAVFGALTGGAAMILAHLREMKRRRFVANVEAGRVENFRIDTTREGKVLVRVTQVGEGYRVADFQEELFELDERGDAKRAVVGAPGFRNRA</sequence>
<reference evidence="2 3" key="1">
    <citation type="submission" date="2021-12" db="EMBL/GenBank/DDBJ databases">
        <title>Discovery of the Pendulisporaceae a myxobacterial family with distinct sporulation behavior and unique specialized metabolism.</title>
        <authorList>
            <person name="Garcia R."/>
            <person name="Popoff A."/>
            <person name="Bader C.D."/>
            <person name="Loehr J."/>
            <person name="Walesch S."/>
            <person name="Walt C."/>
            <person name="Boldt J."/>
            <person name="Bunk B."/>
            <person name="Haeckl F.J.F.P.J."/>
            <person name="Gunesch A.P."/>
            <person name="Birkelbach J."/>
            <person name="Nuebel U."/>
            <person name="Pietschmann T."/>
            <person name="Bach T."/>
            <person name="Mueller R."/>
        </authorList>
    </citation>
    <scope>NUCLEOTIDE SEQUENCE [LARGE SCALE GENOMIC DNA]</scope>
    <source>
        <strain evidence="2 3">MSr11954</strain>
    </source>
</reference>
<dbReference type="RefSeq" id="WP_394824162.1">
    <property type="nucleotide sequence ID" value="NZ_CP089984.1"/>
</dbReference>
<evidence type="ECO:0000313" key="2">
    <source>
        <dbReference type="EMBL" id="WXB14540.1"/>
    </source>
</evidence>
<feature type="transmembrane region" description="Helical" evidence="1">
    <location>
        <begin position="12"/>
        <end position="36"/>
    </location>
</feature>
<feature type="transmembrane region" description="Helical" evidence="1">
    <location>
        <begin position="42"/>
        <end position="61"/>
    </location>
</feature>
<evidence type="ECO:0000313" key="3">
    <source>
        <dbReference type="Proteomes" id="UP001370348"/>
    </source>
</evidence>
<organism evidence="2 3">
    <name type="scientific">Pendulispora albinea</name>
    <dbReference type="NCBI Taxonomy" id="2741071"/>
    <lineage>
        <taxon>Bacteria</taxon>
        <taxon>Pseudomonadati</taxon>
        <taxon>Myxococcota</taxon>
        <taxon>Myxococcia</taxon>
        <taxon>Myxococcales</taxon>
        <taxon>Sorangiineae</taxon>
        <taxon>Pendulisporaceae</taxon>
        <taxon>Pendulispora</taxon>
    </lineage>
</organism>
<name>A0ABZ2LUY8_9BACT</name>
<dbReference type="EMBL" id="CP089984">
    <property type="protein sequence ID" value="WXB14540.1"/>
    <property type="molecule type" value="Genomic_DNA"/>
</dbReference>
<gene>
    <name evidence="2" type="ORF">LZC94_42785</name>
</gene>
<keyword evidence="1" id="KW-0812">Transmembrane</keyword>
<keyword evidence="3" id="KW-1185">Reference proteome</keyword>
<protein>
    <submittedName>
        <fullName evidence="2">Uncharacterized protein</fullName>
    </submittedName>
</protein>
<proteinExistence type="predicted"/>
<feature type="transmembrane region" description="Helical" evidence="1">
    <location>
        <begin position="183"/>
        <end position="202"/>
    </location>
</feature>
<evidence type="ECO:0000256" key="1">
    <source>
        <dbReference type="SAM" id="Phobius"/>
    </source>
</evidence>
<keyword evidence="1" id="KW-0472">Membrane</keyword>
<feature type="transmembrane region" description="Helical" evidence="1">
    <location>
        <begin position="100"/>
        <end position="133"/>
    </location>
</feature>
<dbReference type="Proteomes" id="UP001370348">
    <property type="component" value="Chromosome"/>
</dbReference>